<dbReference type="PANTHER" id="PTHR13794:SF58">
    <property type="entry name" value="MITOCHONDRIAL ENOLASE SUPERFAMILY MEMBER 1"/>
    <property type="match status" value="1"/>
</dbReference>
<dbReference type="SUPFAM" id="SSF51604">
    <property type="entry name" value="Enolase C-terminal domain-like"/>
    <property type="match status" value="1"/>
</dbReference>
<dbReference type="Pfam" id="PF13378">
    <property type="entry name" value="MR_MLE_C"/>
    <property type="match status" value="1"/>
</dbReference>
<dbReference type="InterPro" id="IPR013341">
    <property type="entry name" value="Mandelate_racemase_N_dom"/>
</dbReference>
<reference evidence="6" key="1">
    <citation type="journal article" date="2019" name="Int. J. Syst. Evol. Microbiol.">
        <title>The Global Catalogue of Microorganisms (GCM) 10K type strain sequencing project: providing services to taxonomists for standard genome sequencing and annotation.</title>
        <authorList>
            <consortium name="The Broad Institute Genomics Platform"/>
            <consortium name="The Broad Institute Genome Sequencing Center for Infectious Disease"/>
            <person name="Wu L."/>
            <person name="Ma J."/>
        </authorList>
    </citation>
    <scope>NUCLEOTIDE SEQUENCE [LARGE SCALE GENOMIC DNA]</scope>
    <source>
        <strain evidence="6">JCM 16929</strain>
    </source>
</reference>
<name>A0ABP6ZUX9_9ACTN</name>
<dbReference type="SUPFAM" id="SSF54826">
    <property type="entry name" value="Enolase N-terminal domain-like"/>
    <property type="match status" value="1"/>
</dbReference>
<comment type="cofactor">
    <cofactor evidence="1">
        <name>Mg(2+)</name>
        <dbReference type="ChEBI" id="CHEBI:18420"/>
    </cofactor>
</comment>
<evidence type="ECO:0000313" key="6">
    <source>
        <dbReference type="Proteomes" id="UP001501490"/>
    </source>
</evidence>
<dbReference type="InterPro" id="IPR046945">
    <property type="entry name" value="RHMD-like"/>
</dbReference>
<comment type="caution">
    <text evidence="5">The sequence shown here is derived from an EMBL/GenBank/DDBJ whole genome shotgun (WGS) entry which is preliminary data.</text>
</comment>
<accession>A0ABP6ZUX9</accession>
<gene>
    <name evidence="5" type="ORF">GCM10022236_20380</name>
</gene>
<dbReference type="InterPro" id="IPR029017">
    <property type="entry name" value="Enolase-like_N"/>
</dbReference>
<dbReference type="Gene3D" id="3.30.390.10">
    <property type="entry name" value="Enolase-like, N-terminal domain"/>
    <property type="match status" value="1"/>
</dbReference>
<organism evidence="5 6">
    <name type="scientific">Microlunatus ginsengisoli</name>
    <dbReference type="NCBI Taxonomy" id="363863"/>
    <lineage>
        <taxon>Bacteria</taxon>
        <taxon>Bacillati</taxon>
        <taxon>Actinomycetota</taxon>
        <taxon>Actinomycetes</taxon>
        <taxon>Propionibacteriales</taxon>
        <taxon>Propionibacteriaceae</taxon>
        <taxon>Microlunatus</taxon>
    </lineage>
</organism>
<dbReference type="Pfam" id="PF02746">
    <property type="entry name" value="MR_MLE_N"/>
    <property type="match status" value="1"/>
</dbReference>
<dbReference type="EMBL" id="BAABAB010000014">
    <property type="protein sequence ID" value="GAA3618037.1"/>
    <property type="molecule type" value="Genomic_DNA"/>
</dbReference>
<evidence type="ECO:0000259" key="4">
    <source>
        <dbReference type="SMART" id="SM00922"/>
    </source>
</evidence>
<dbReference type="Proteomes" id="UP001501490">
    <property type="component" value="Unassembled WGS sequence"/>
</dbReference>
<proteinExistence type="predicted"/>
<dbReference type="InterPro" id="IPR036849">
    <property type="entry name" value="Enolase-like_C_sf"/>
</dbReference>
<keyword evidence="6" id="KW-1185">Reference proteome</keyword>
<keyword evidence="3" id="KW-0460">Magnesium</keyword>
<evidence type="ECO:0000256" key="2">
    <source>
        <dbReference type="ARBA" id="ARBA00022723"/>
    </source>
</evidence>
<evidence type="ECO:0000313" key="5">
    <source>
        <dbReference type="EMBL" id="GAA3618037.1"/>
    </source>
</evidence>
<dbReference type="PANTHER" id="PTHR13794">
    <property type="entry name" value="ENOLASE SUPERFAMILY, MANDELATE RACEMASE"/>
    <property type="match status" value="1"/>
</dbReference>
<dbReference type="InterPro" id="IPR013342">
    <property type="entry name" value="Mandelate_racemase_C"/>
</dbReference>
<sequence>MTVIDAIETIPIRVPLEQLYRGSYYKMRNRCTIITTVRTSDGAFGTAYNADSDEEQDEIVAIVQDEIAPLVKGLDVMATERVWEAMLPVTFDQLRDRRLAMQAMACVDTAVWDCVGRILGQPLWRLWGGYRDRIPMIGIGGYYGTSEADIAKDMAFFAEEHGMVGMKFKIGGKPPETDVARLVNARSFVDDDFVFVVDANQGYTVREALDFVRKLPDDLELRWFEEPTRWHSDLAGLRDVRLKGNVRVAAGQSEISRVGMRAMITSGAIDVCNYDASWGGGPTEWRRVAAMALTYDVELGHHEEGQVSSHLLASVPNGTYVEAFTPQRDPIFWEMVTNRKPLEDGRLVLPTEPGLGWELDPEFVERFRVDR</sequence>
<dbReference type="Gene3D" id="3.20.20.120">
    <property type="entry name" value="Enolase-like C-terminal domain"/>
    <property type="match status" value="1"/>
</dbReference>
<dbReference type="CDD" id="cd03316">
    <property type="entry name" value="MR_like"/>
    <property type="match status" value="1"/>
</dbReference>
<evidence type="ECO:0000256" key="1">
    <source>
        <dbReference type="ARBA" id="ARBA00001946"/>
    </source>
</evidence>
<feature type="domain" description="Mandelate racemase/muconate lactonizing enzyme C-terminal" evidence="4">
    <location>
        <begin position="147"/>
        <end position="247"/>
    </location>
</feature>
<dbReference type="SMART" id="SM00922">
    <property type="entry name" value="MR_MLE"/>
    <property type="match status" value="1"/>
</dbReference>
<dbReference type="InterPro" id="IPR029065">
    <property type="entry name" value="Enolase_C-like"/>
</dbReference>
<protein>
    <submittedName>
        <fullName evidence="5">Mandelate racemase/muconate lactonizing enzyme family protein</fullName>
    </submittedName>
</protein>
<evidence type="ECO:0000256" key="3">
    <source>
        <dbReference type="ARBA" id="ARBA00022842"/>
    </source>
</evidence>
<dbReference type="RefSeq" id="WP_344804043.1">
    <property type="nucleotide sequence ID" value="NZ_BAABAB010000014.1"/>
</dbReference>
<keyword evidence="2" id="KW-0479">Metal-binding</keyword>
<dbReference type="SFLD" id="SFLDS00001">
    <property type="entry name" value="Enolase"/>
    <property type="match status" value="1"/>
</dbReference>